<accession>A0ABT7XLE8</accession>
<reference evidence="6" key="1">
    <citation type="submission" date="2023-06" db="EMBL/GenBank/DDBJ databases">
        <authorList>
            <person name="Zhang S."/>
        </authorList>
    </citation>
    <scope>NUCLEOTIDE SEQUENCE</scope>
    <source>
        <strain evidence="6">SG2303</strain>
    </source>
</reference>
<dbReference type="InterPro" id="IPR011057">
    <property type="entry name" value="Mss4-like_sf"/>
</dbReference>
<dbReference type="EMBL" id="JAUEDK010000008">
    <property type="protein sequence ID" value="MDN0074606.1"/>
    <property type="molecule type" value="Genomic_DNA"/>
</dbReference>
<gene>
    <name evidence="6" type="ORF">QU481_06835</name>
</gene>
<sequence length="133" mass="14970">MQGSCLCGEIAYEIDQLDSEIQHCACHTCRKAHSAAFNTGAAVKREHFRWLRGEALLSRYESSPGKTRYFCSRCGTQLVAERVGKPHWILRVATLDDDPGVTPAYTIWQSHAVPWLAHGDELPAYPEWQPGRT</sequence>
<dbReference type="Proteomes" id="UP001168540">
    <property type="component" value="Unassembled WGS sequence"/>
</dbReference>
<keyword evidence="4" id="KW-0456">Lyase</keyword>
<evidence type="ECO:0000313" key="6">
    <source>
        <dbReference type="EMBL" id="MDN0074606.1"/>
    </source>
</evidence>
<dbReference type="PANTHER" id="PTHR33337">
    <property type="entry name" value="GFA DOMAIN-CONTAINING PROTEIN"/>
    <property type="match status" value="1"/>
</dbReference>
<name>A0ABT7XLE8_9NEIS</name>
<organism evidence="6 7">
    <name type="scientific">Crenobacter oryzisoli</name>
    <dbReference type="NCBI Taxonomy" id="3056844"/>
    <lineage>
        <taxon>Bacteria</taxon>
        <taxon>Pseudomonadati</taxon>
        <taxon>Pseudomonadota</taxon>
        <taxon>Betaproteobacteria</taxon>
        <taxon>Neisseriales</taxon>
        <taxon>Neisseriaceae</taxon>
        <taxon>Crenobacter</taxon>
    </lineage>
</organism>
<evidence type="ECO:0000256" key="3">
    <source>
        <dbReference type="ARBA" id="ARBA00022833"/>
    </source>
</evidence>
<dbReference type="PROSITE" id="PS51891">
    <property type="entry name" value="CENP_V_GFA"/>
    <property type="match status" value="1"/>
</dbReference>
<evidence type="ECO:0000259" key="5">
    <source>
        <dbReference type="PROSITE" id="PS51891"/>
    </source>
</evidence>
<keyword evidence="3" id="KW-0862">Zinc</keyword>
<comment type="caution">
    <text evidence="6">The sequence shown here is derived from an EMBL/GenBank/DDBJ whole genome shotgun (WGS) entry which is preliminary data.</text>
</comment>
<dbReference type="RefSeq" id="WP_289829179.1">
    <property type="nucleotide sequence ID" value="NZ_JAUEDK010000008.1"/>
</dbReference>
<evidence type="ECO:0000256" key="1">
    <source>
        <dbReference type="ARBA" id="ARBA00005495"/>
    </source>
</evidence>
<evidence type="ECO:0000256" key="4">
    <source>
        <dbReference type="ARBA" id="ARBA00023239"/>
    </source>
</evidence>
<proteinExistence type="inferred from homology"/>
<dbReference type="Pfam" id="PF04828">
    <property type="entry name" value="GFA"/>
    <property type="match status" value="1"/>
</dbReference>
<evidence type="ECO:0000313" key="7">
    <source>
        <dbReference type="Proteomes" id="UP001168540"/>
    </source>
</evidence>
<dbReference type="InterPro" id="IPR006913">
    <property type="entry name" value="CENP-V/GFA"/>
</dbReference>
<protein>
    <submittedName>
        <fullName evidence="6">GFA family protein</fullName>
    </submittedName>
</protein>
<feature type="domain" description="CENP-V/GFA" evidence="5">
    <location>
        <begin position="1"/>
        <end position="116"/>
    </location>
</feature>
<keyword evidence="2" id="KW-0479">Metal-binding</keyword>
<dbReference type="Gene3D" id="3.90.1590.10">
    <property type="entry name" value="glutathione-dependent formaldehyde- activating enzyme (gfa)"/>
    <property type="match status" value="1"/>
</dbReference>
<dbReference type="PANTHER" id="PTHR33337:SF40">
    <property type="entry name" value="CENP-V_GFA DOMAIN-CONTAINING PROTEIN-RELATED"/>
    <property type="match status" value="1"/>
</dbReference>
<evidence type="ECO:0000256" key="2">
    <source>
        <dbReference type="ARBA" id="ARBA00022723"/>
    </source>
</evidence>
<dbReference type="SUPFAM" id="SSF51316">
    <property type="entry name" value="Mss4-like"/>
    <property type="match status" value="1"/>
</dbReference>
<keyword evidence="7" id="KW-1185">Reference proteome</keyword>
<comment type="similarity">
    <text evidence="1">Belongs to the Gfa family.</text>
</comment>